<keyword evidence="2" id="KW-1133">Transmembrane helix</keyword>
<evidence type="ECO:0000313" key="3">
    <source>
        <dbReference type="EMBL" id="OQU77075.1"/>
    </source>
</evidence>
<feature type="transmembrane region" description="Helical" evidence="2">
    <location>
        <begin position="12"/>
        <end position="33"/>
    </location>
</feature>
<reference evidence="4" key="2">
    <citation type="journal article" date="2018" name="Plant J.">
        <title>The Sorghum bicolor reference genome: improved assembly, gene annotations, a transcriptome atlas, and signatures of genome organization.</title>
        <authorList>
            <person name="McCormick R.F."/>
            <person name="Truong S.K."/>
            <person name="Sreedasyam A."/>
            <person name="Jenkins J."/>
            <person name="Shu S."/>
            <person name="Sims D."/>
            <person name="Kennedy M."/>
            <person name="Amirebrahimi M."/>
            <person name="Weers B.D."/>
            <person name="McKinley B."/>
            <person name="Mattison A."/>
            <person name="Morishige D.T."/>
            <person name="Grimwood J."/>
            <person name="Schmutz J."/>
            <person name="Mullet J.E."/>
        </authorList>
    </citation>
    <scope>NUCLEOTIDE SEQUENCE [LARGE SCALE GENOMIC DNA]</scope>
    <source>
        <strain evidence="4">cv. BTx623</strain>
    </source>
</reference>
<dbReference type="AlphaFoldDB" id="A0A1W0VUY2"/>
<sequence>MATDILVVVSNLLFGFGCGAFTAMSMYFVWSLLANTCATSYEDNEDQRRRFASRRERERERTQISVPIRRIGK</sequence>
<organism evidence="3 4">
    <name type="scientific">Sorghum bicolor</name>
    <name type="common">Sorghum</name>
    <name type="synonym">Sorghum vulgare</name>
    <dbReference type="NCBI Taxonomy" id="4558"/>
    <lineage>
        <taxon>Eukaryota</taxon>
        <taxon>Viridiplantae</taxon>
        <taxon>Streptophyta</taxon>
        <taxon>Embryophyta</taxon>
        <taxon>Tracheophyta</taxon>
        <taxon>Spermatophyta</taxon>
        <taxon>Magnoliopsida</taxon>
        <taxon>Liliopsida</taxon>
        <taxon>Poales</taxon>
        <taxon>Poaceae</taxon>
        <taxon>PACMAD clade</taxon>
        <taxon>Panicoideae</taxon>
        <taxon>Andropogonodae</taxon>
        <taxon>Andropogoneae</taxon>
        <taxon>Sorghinae</taxon>
        <taxon>Sorghum</taxon>
    </lineage>
</organism>
<feature type="compositionally biased region" description="Basic and acidic residues" evidence="1">
    <location>
        <begin position="49"/>
        <end position="62"/>
    </location>
</feature>
<dbReference type="Proteomes" id="UP000000768">
    <property type="component" value="Chromosome 10"/>
</dbReference>
<proteinExistence type="predicted"/>
<evidence type="ECO:0000256" key="2">
    <source>
        <dbReference type="SAM" id="Phobius"/>
    </source>
</evidence>
<accession>A0A1W0VUY2</accession>
<gene>
    <name evidence="3" type="ORF">SORBI_3010G259266</name>
</gene>
<keyword evidence="4" id="KW-1185">Reference proteome</keyword>
<evidence type="ECO:0000313" key="4">
    <source>
        <dbReference type="Proteomes" id="UP000000768"/>
    </source>
</evidence>
<keyword evidence="2" id="KW-0472">Membrane</keyword>
<name>A0A1W0VUY2_SORBI</name>
<feature type="region of interest" description="Disordered" evidence="1">
    <location>
        <begin position="49"/>
        <end position="73"/>
    </location>
</feature>
<dbReference type="InParanoid" id="A0A1W0VUY2"/>
<dbReference type="PANTHER" id="PTHR35107">
    <property type="entry name" value="EXPRESSED PROTEIN"/>
    <property type="match status" value="1"/>
</dbReference>
<dbReference type="PANTHER" id="PTHR35107:SF2">
    <property type="entry name" value="EXPRESSED PROTEIN"/>
    <property type="match status" value="1"/>
</dbReference>
<keyword evidence="2" id="KW-0812">Transmembrane</keyword>
<protein>
    <submittedName>
        <fullName evidence="3">Uncharacterized protein</fullName>
    </submittedName>
</protein>
<evidence type="ECO:0000256" key="1">
    <source>
        <dbReference type="SAM" id="MobiDB-lite"/>
    </source>
</evidence>
<dbReference type="Gramene" id="OQU77075">
    <property type="protein sequence ID" value="OQU77075"/>
    <property type="gene ID" value="SORBI_3010G259266"/>
</dbReference>
<dbReference type="EMBL" id="CM000769">
    <property type="protein sequence ID" value="OQU77075.1"/>
    <property type="molecule type" value="Genomic_DNA"/>
</dbReference>
<reference evidence="3 4" key="1">
    <citation type="journal article" date="2009" name="Nature">
        <title>The Sorghum bicolor genome and the diversification of grasses.</title>
        <authorList>
            <person name="Paterson A.H."/>
            <person name="Bowers J.E."/>
            <person name="Bruggmann R."/>
            <person name="Dubchak I."/>
            <person name="Grimwood J."/>
            <person name="Gundlach H."/>
            <person name="Haberer G."/>
            <person name="Hellsten U."/>
            <person name="Mitros T."/>
            <person name="Poliakov A."/>
            <person name="Schmutz J."/>
            <person name="Spannagl M."/>
            <person name="Tang H."/>
            <person name="Wang X."/>
            <person name="Wicker T."/>
            <person name="Bharti A.K."/>
            <person name="Chapman J."/>
            <person name="Feltus F.A."/>
            <person name="Gowik U."/>
            <person name="Grigoriev I.V."/>
            <person name="Lyons E."/>
            <person name="Maher C.A."/>
            <person name="Martis M."/>
            <person name="Narechania A."/>
            <person name="Otillar R.P."/>
            <person name="Penning B.W."/>
            <person name="Salamov A.A."/>
            <person name="Wang Y."/>
            <person name="Zhang L."/>
            <person name="Carpita N.C."/>
            <person name="Freeling M."/>
            <person name="Gingle A.R."/>
            <person name="Hash C.T."/>
            <person name="Keller B."/>
            <person name="Klein P."/>
            <person name="Kresovich S."/>
            <person name="McCann M.C."/>
            <person name="Ming R."/>
            <person name="Peterson D.G."/>
            <person name="Mehboob-ur-Rahman"/>
            <person name="Ware D."/>
            <person name="Westhoff P."/>
            <person name="Mayer K.F."/>
            <person name="Messing J."/>
            <person name="Rokhsar D.S."/>
        </authorList>
    </citation>
    <scope>NUCLEOTIDE SEQUENCE [LARGE SCALE GENOMIC DNA]</scope>
    <source>
        <strain evidence="4">cv. BTx623</strain>
    </source>
</reference>